<dbReference type="InterPro" id="IPR020846">
    <property type="entry name" value="MFS_dom"/>
</dbReference>
<dbReference type="InterPro" id="IPR003663">
    <property type="entry name" value="Sugar/inositol_transpt"/>
</dbReference>
<feature type="domain" description="Major facilitator superfamily (MFS) profile" evidence="8">
    <location>
        <begin position="1"/>
        <end position="455"/>
    </location>
</feature>
<gene>
    <name evidence="9" type="ORF">BO72DRAFT_472103</name>
</gene>
<dbReference type="Gene3D" id="1.20.1250.20">
    <property type="entry name" value="MFS general substrate transporter like domains"/>
    <property type="match status" value="1"/>
</dbReference>
<evidence type="ECO:0000256" key="3">
    <source>
        <dbReference type="ARBA" id="ARBA00022448"/>
    </source>
</evidence>
<dbReference type="SUPFAM" id="SSF103473">
    <property type="entry name" value="MFS general substrate transporter"/>
    <property type="match status" value="1"/>
</dbReference>
<keyword evidence="3" id="KW-0813">Transport</keyword>
<feature type="transmembrane region" description="Helical" evidence="7">
    <location>
        <begin position="364"/>
        <end position="385"/>
    </location>
</feature>
<feature type="transmembrane region" description="Helical" evidence="7">
    <location>
        <begin position="298"/>
        <end position="319"/>
    </location>
</feature>
<proteinExistence type="inferred from homology"/>
<dbReference type="GO" id="GO:0016020">
    <property type="term" value="C:membrane"/>
    <property type="evidence" value="ECO:0007669"/>
    <property type="project" value="UniProtKB-SubCell"/>
</dbReference>
<feature type="transmembrane region" description="Helical" evidence="7">
    <location>
        <begin position="331"/>
        <end position="352"/>
    </location>
</feature>
<dbReference type="VEuPathDB" id="FungiDB:BO72DRAFT_472103"/>
<dbReference type="Pfam" id="PF00083">
    <property type="entry name" value="Sugar_tr"/>
    <property type="match status" value="1"/>
</dbReference>
<feature type="transmembrane region" description="Helical" evidence="7">
    <location>
        <begin position="136"/>
        <end position="156"/>
    </location>
</feature>
<dbReference type="EMBL" id="KZ824688">
    <property type="protein sequence ID" value="RAK72793.1"/>
    <property type="molecule type" value="Genomic_DNA"/>
</dbReference>
<dbReference type="InterPro" id="IPR050360">
    <property type="entry name" value="MFS_Sugar_Transporters"/>
</dbReference>
<keyword evidence="5 7" id="KW-1133">Transmembrane helix</keyword>
<keyword evidence="4 7" id="KW-0812">Transmembrane</keyword>
<protein>
    <submittedName>
        <fullName evidence="9">MFS sugar transporter</fullName>
    </submittedName>
</protein>
<keyword evidence="10" id="KW-1185">Reference proteome</keyword>
<evidence type="ECO:0000256" key="2">
    <source>
        <dbReference type="ARBA" id="ARBA00010992"/>
    </source>
</evidence>
<dbReference type="PROSITE" id="PS50850">
    <property type="entry name" value="MFS"/>
    <property type="match status" value="1"/>
</dbReference>
<evidence type="ECO:0000256" key="1">
    <source>
        <dbReference type="ARBA" id="ARBA00004141"/>
    </source>
</evidence>
<evidence type="ECO:0000259" key="8">
    <source>
        <dbReference type="PROSITE" id="PS50850"/>
    </source>
</evidence>
<dbReference type="GeneID" id="63864454"/>
<dbReference type="PANTHER" id="PTHR48022">
    <property type="entry name" value="PLASTIDIC GLUCOSE TRANSPORTER 4"/>
    <property type="match status" value="1"/>
</dbReference>
<keyword evidence="9" id="KW-0762">Sugar transport</keyword>
<feature type="transmembrane region" description="Helical" evidence="7">
    <location>
        <begin position="104"/>
        <end position="124"/>
    </location>
</feature>
<dbReference type="PRINTS" id="PR00171">
    <property type="entry name" value="SUGRTRNSPORT"/>
</dbReference>
<evidence type="ECO:0000256" key="4">
    <source>
        <dbReference type="ARBA" id="ARBA00022692"/>
    </source>
</evidence>
<evidence type="ECO:0000256" key="5">
    <source>
        <dbReference type="ARBA" id="ARBA00022989"/>
    </source>
</evidence>
<accession>A0A8G1RHG5</accession>
<comment type="subcellular location">
    <subcellularLocation>
        <location evidence="1">Membrane</location>
        <topology evidence="1">Multi-pass membrane protein</topology>
    </subcellularLocation>
</comment>
<dbReference type="AlphaFoldDB" id="A0A8G1RHG5"/>
<dbReference type="GO" id="GO:0005351">
    <property type="term" value="F:carbohydrate:proton symporter activity"/>
    <property type="evidence" value="ECO:0007669"/>
    <property type="project" value="TreeGrafter"/>
</dbReference>
<name>A0A8G1RHG5_9EURO</name>
<keyword evidence="6 7" id="KW-0472">Membrane</keyword>
<feature type="transmembrane region" description="Helical" evidence="7">
    <location>
        <begin position="265"/>
        <end position="286"/>
    </location>
</feature>
<evidence type="ECO:0000256" key="6">
    <source>
        <dbReference type="ARBA" id="ARBA00023136"/>
    </source>
</evidence>
<dbReference type="InterPro" id="IPR036259">
    <property type="entry name" value="MFS_trans_sf"/>
</dbReference>
<comment type="similarity">
    <text evidence="2">Belongs to the major facilitator superfamily. Sugar transporter (TC 2.A.1.1) family.</text>
</comment>
<dbReference type="InterPro" id="IPR005828">
    <property type="entry name" value="MFS_sugar_transport-like"/>
</dbReference>
<evidence type="ECO:0000313" key="9">
    <source>
        <dbReference type="EMBL" id="RAK72793.1"/>
    </source>
</evidence>
<reference evidence="9 10" key="1">
    <citation type="submission" date="2018-02" db="EMBL/GenBank/DDBJ databases">
        <title>The genomes of Aspergillus section Nigri reveals drivers in fungal speciation.</title>
        <authorList>
            <consortium name="DOE Joint Genome Institute"/>
            <person name="Vesth T.C."/>
            <person name="Nybo J."/>
            <person name="Theobald S."/>
            <person name="Brandl J."/>
            <person name="Frisvad J.C."/>
            <person name="Nielsen K.F."/>
            <person name="Lyhne E.K."/>
            <person name="Kogle M.E."/>
            <person name="Kuo A."/>
            <person name="Riley R."/>
            <person name="Clum A."/>
            <person name="Nolan M."/>
            <person name="Lipzen A."/>
            <person name="Salamov A."/>
            <person name="Henrissat B."/>
            <person name="Wiebenga A."/>
            <person name="De vries R.P."/>
            <person name="Grigoriev I.V."/>
            <person name="Mortensen U.H."/>
            <person name="Andersen M.R."/>
            <person name="Baker S.E."/>
        </authorList>
    </citation>
    <scope>NUCLEOTIDE SEQUENCE [LARGE SCALE GENOMIC DNA]</scope>
    <source>
        <strain evidence="9 10">CBS 313.89</strain>
    </source>
</reference>
<evidence type="ECO:0000256" key="7">
    <source>
        <dbReference type="SAM" id="Phobius"/>
    </source>
</evidence>
<dbReference type="OrthoDB" id="6612291at2759"/>
<feature type="transmembrane region" description="Helical" evidence="7">
    <location>
        <begin position="397"/>
        <end position="414"/>
    </location>
</feature>
<dbReference type="PANTHER" id="PTHR48022:SF38">
    <property type="entry name" value="MAJOR FACILITATOR SUPERFAMILY (MFS) PROFILE DOMAIN-CONTAINING PROTEIN-RELATED"/>
    <property type="match status" value="1"/>
</dbReference>
<dbReference type="Proteomes" id="UP000249789">
    <property type="component" value="Unassembled WGS sequence"/>
</dbReference>
<organism evidence="9 10">
    <name type="scientific">Aspergillus fijiensis CBS 313.89</name>
    <dbReference type="NCBI Taxonomy" id="1448319"/>
    <lineage>
        <taxon>Eukaryota</taxon>
        <taxon>Fungi</taxon>
        <taxon>Dikarya</taxon>
        <taxon>Ascomycota</taxon>
        <taxon>Pezizomycotina</taxon>
        <taxon>Eurotiomycetes</taxon>
        <taxon>Eurotiomycetidae</taxon>
        <taxon>Eurotiales</taxon>
        <taxon>Aspergillaceae</taxon>
        <taxon>Aspergillus</taxon>
    </lineage>
</organism>
<evidence type="ECO:0000313" key="10">
    <source>
        <dbReference type="Proteomes" id="UP000249789"/>
    </source>
</evidence>
<sequence length="515" mass="57127">MGTFGSQTITYNRLVTAFVAVRSMTYGYCSSIISSTIGQPGWYTHFHLPQEGQPGYASITTSAISTANGVYSAGGARNIQLGSFLAMFGGALQGGANSLSMFQAGHFTCGLGIGILVTVCPMYLSEISSVFHRGWLVGHHAIFLVFGYMLAGWVGYACYFAQGQTDTFSWRFPLCLQCLPPLILLLGSPWVPRSPRWLISKGKQSEARSVLERLRKSPDDPDNLVAKEEYYQTTQQIHLEKERLSAYGNVWKAVFKKRSYRKRMIIGFLTQWGAEFGGPLIINNYAVILYTNLGSMPFLLSAVWLTTAGIIYKPLGAWLHDRVNSRRKMYIVGFVGIVITTSCLAAMTAQYAGTKNRVGNGFGIFFIYLYLAFQGTFCDTTMYLYVSEIFPTEIRPIGMGFSLFGQFAATLILLETAPMGFNNIGWKYYLIGNWPTAPVLTESRVIYSFFPETARLTLEEVAKNFGEEVAVRRTDATDEEKAQLERDLAAGSRNYQSSRIKTGNGTVDDSVLHGV</sequence>
<dbReference type="RefSeq" id="XP_040796805.1">
    <property type="nucleotide sequence ID" value="XM_040947121.1"/>
</dbReference>